<dbReference type="EMBL" id="QGKY02001015">
    <property type="protein sequence ID" value="KAF2575899.1"/>
    <property type="molecule type" value="Genomic_DNA"/>
</dbReference>
<gene>
    <name evidence="3" type="ORF">DY000_02016916</name>
    <name evidence="2" type="ORF">F2Q70_00004804</name>
</gene>
<keyword evidence="4" id="KW-1185">Reference proteome</keyword>
<dbReference type="PANTHER" id="PTHR34467:SF7">
    <property type="entry name" value="TRANSMEMBRANE PROTEIN"/>
    <property type="match status" value="1"/>
</dbReference>
<accession>A0A8S9J260</accession>
<name>A0A8S9J260_BRACR</name>
<dbReference type="EMBL" id="QGKV02000759">
    <property type="protein sequence ID" value="KAF3563175.1"/>
    <property type="molecule type" value="Genomic_DNA"/>
</dbReference>
<evidence type="ECO:0000313" key="4">
    <source>
        <dbReference type="Proteomes" id="UP000266723"/>
    </source>
</evidence>
<comment type="caution">
    <text evidence="2">The sequence shown here is derived from an EMBL/GenBank/DDBJ whole genome shotgun (WGS) entry which is preliminary data.</text>
</comment>
<reference evidence="3 4" key="3">
    <citation type="journal article" date="2020" name="BMC Genomics">
        <title>Intraspecific diversification of the crop wild relative Brassica cretica Lam. using demographic model selection.</title>
        <authorList>
            <person name="Kioukis A."/>
            <person name="Michalopoulou V.A."/>
            <person name="Briers L."/>
            <person name="Pirintsos S."/>
            <person name="Studholme D.J."/>
            <person name="Pavlidis P."/>
            <person name="Sarris P.F."/>
        </authorList>
    </citation>
    <scope>NUCLEOTIDE SEQUENCE [LARGE SCALE GENOMIC DNA]</scope>
    <source>
        <strain evidence="4">cv. PFS-1207/04</strain>
        <strain evidence="3">PFS-1207/04</strain>
    </source>
</reference>
<protein>
    <submittedName>
        <fullName evidence="2">Uncharacterized protein</fullName>
    </submittedName>
</protein>
<feature type="compositionally biased region" description="Basic residues" evidence="1">
    <location>
        <begin position="42"/>
        <end position="51"/>
    </location>
</feature>
<dbReference type="PANTHER" id="PTHR34467">
    <property type="entry name" value="TRANSMEMBRANE PROTEIN"/>
    <property type="match status" value="1"/>
</dbReference>
<evidence type="ECO:0000256" key="1">
    <source>
        <dbReference type="SAM" id="MobiDB-lite"/>
    </source>
</evidence>
<feature type="region of interest" description="Disordered" evidence="1">
    <location>
        <begin position="28"/>
        <end position="51"/>
    </location>
</feature>
<sequence length="51" mass="5942">MHESFMRYKSGETEVNKIMSHRKLMFHSTADYDDAGPNPKHDPRRRPGGKP</sequence>
<proteinExistence type="predicted"/>
<dbReference type="Proteomes" id="UP000266723">
    <property type="component" value="Unassembled WGS sequence"/>
</dbReference>
<reference evidence="2" key="1">
    <citation type="submission" date="2019-12" db="EMBL/GenBank/DDBJ databases">
        <title>Genome sequencing and annotation of Brassica cretica.</title>
        <authorList>
            <person name="Studholme D.J."/>
            <person name="Sarris P.F."/>
        </authorList>
    </citation>
    <scope>NUCLEOTIDE SEQUENCE</scope>
    <source>
        <strain evidence="2">PFS-102/07</strain>
        <tissue evidence="2">Leaf</tissue>
    </source>
</reference>
<dbReference type="AlphaFoldDB" id="A0A8S9J260"/>
<organism evidence="2">
    <name type="scientific">Brassica cretica</name>
    <name type="common">Mustard</name>
    <dbReference type="NCBI Taxonomy" id="69181"/>
    <lineage>
        <taxon>Eukaryota</taxon>
        <taxon>Viridiplantae</taxon>
        <taxon>Streptophyta</taxon>
        <taxon>Embryophyta</taxon>
        <taxon>Tracheophyta</taxon>
        <taxon>Spermatophyta</taxon>
        <taxon>Magnoliopsida</taxon>
        <taxon>eudicotyledons</taxon>
        <taxon>Gunneridae</taxon>
        <taxon>Pentapetalae</taxon>
        <taxon>rosids</taxon>
        <taxon>malvids</taxon>
        <taxon>Brassicales</taxon>
        <taxon>Brassicaceae</taxon>
        <taxon>Brassiceae</taxon>
        <taxon>Brassica</taxon>
    </lineage>
</organism>
<reference evidence="3" key="2">
    <citation type="submission" date="2019-12" db="EMBL/GenBank/DDBJ databases">
        <authorList>
            <person name="Studholme D.J."/>
            <person name="Sarris P."/>
        </authorList>
    </citation>
    <scope>NUCLEOTIDE SEQUENCE</scope>
    <source>
        <strain evidence="3">PFS-1207/04</strain>
        <tissue evidence="3">Leaf</tissue>
    </source>
</reference>
<evidence type="ECO:0000313" key="2">
    <source>
        <dbReference type="EMBL" id="KAF2575899.1"/>
    </source>
</evidence>
<evidence type="ECO:0000313" key="3">
    <source>
        <dbReference type="EMBL" id="KAF3563175.1"/>
    </source>
</evidence>
<dbReference type="OrthoDB" id="1681778at2759"/>